<organism evidence="5">
    <name type="scientific">Liberibacter phage SGCA5-1</name>
    <dbReference type="NCBI Taxonomy" id="1903184"/>
    <lineage>
        <taxon>Viruses</taxon>
        <taxon>Duplodnaviria</taxon>
        <taxon>Heunggongvirae</taxon>
        <taxon>Uroviricota</taxon>
        <taxon>Caudoviricetes</taxon>
    </lineage>
</organism>
<dbReference type="SMART" id="SM00990">
    <property type="entry name" value="VRR_NUC"/>
    <property type="match status" value="1"/>
</dbReference>
<dbReference type="InterPro" id="IPR014883">
    <property type="entry name" value="VRR_NUC"/>
</dbReference>
<dbReference type="GO" id="GO:0016788">
    <property type="term" value="F:hydrolase activity, acting on ester bonds"/>
    <property type="evidence" value="ECO:0007669"/>
    <property type="project" value="InterPro"/>
</dbReference>
<keyword evidence="3" id="KW-0378">Hydrolase</keyword>
<evidence type="ECO:0000256" key="2">
    <source>
        <dbReference type="ARBA" id="ARBA00022722"/>
    </source>
</evidence>
<evidence type="ECO:0000256" key="3">
    <source>
        <dbReference type="ARBA" id="ARBA00022801"/>
    </source>
</evidence>
<keyword evidence="2" id="KW-0540">Nuclease</keyword>
<proteinExistence type="predicted"/>
<dbReference type="Pfam" id="PF08774">
    <property type="entry name" value="VRR_NUC"/>
    <property type="match status" value="1"/>
</dbReference>
<keyword evidence="5" id="KW-0255">Endonuclease</keyword>
<dbReference type="EMBL" id="KX879601">
    <property type="protein sequence ID" value="APC46015.1"/>
    <property type="molecule type" value="Genomic_DNA"/>
</dbReference>
<evidence type="ECO:0000256" key="1">
    <source>
        <dbReference type="ARBA" id="ARBA00001946"/>
    </source>
</evidence>
<name>A0A1L2JY05_9CAUD</name>
<reference evidence="5" key="1">
    <citation type="submission" date="2016-09" db="EMBL/GenBank/DDBJ databases">
        <title>Two 'Candidatus Liberibacter asiaticus' recently found in California harbor different prophages.</title>
        <authorList>
            <person name="Zheng Z."/>
            <person name="Wu F."/>
            <person name="Deng X."/>
            <person name="Chen J."/>
        </authorList>
    </citation>
    <scope>NUCLEOTIDE SEQUENCE</scope>
</reference>
<accession>A0A1L2JY05</accession>
<dbReference type="Gene3D" id="3.40.1350.10">
    <property type="match status" value="1"/>
</dbReference>
<comment type="cofactor">
    <cofactor evidence="1">
        <name>Mg(2+)</name>
        <dbReference type="ChEBI" id="CHEBI:18420"/>
    </cofactor>
</comment>
<feature type="domain" description="VRR-NUC" evidence="4">
    <location>
        <begin position="9"/>
        <end position="89"/>
    </location>
</feature>
<protein>
    <submittedName>
        <fullName evidence="5">Endonuclease</fullName>
    </submittedName>
</protein>
<gene>
    <name evidence="5" type="ORF">PSGCA5_34</name>
</gene>
<evidence type="ECO:0000259" key="4">
    <source>
        <dbReference type="SMART" id="SM00990"/>
    </source>
</evidence>
<dbReference type="GO" id="GO:0003676">
    <property type="term" value="F:nucleic acid binding"/>
    <property type="evidence" value="ECO:0007669"/>
    <property type="project" value="InterPro"/>
</dbReference>
<evidence type="ECO:0000313" key="5">
    <source>
        <dbReference type="EMBL" id="APC46015.1"/>
    </source>
</evidence>
<dbReference type="GO" id="GO:0004519">
    <property type="term" value="F:endonuclease activity"/>
    <property type="evidence" value="ECO:0007669"/>
    <property type="project" value="UniProtKB-KW"/>
</dbReference>
<sequence>MSFYSFHYQTEKDVEKRLVTGAEKLDCWVRKASFVGRRGCPDRLIITPNGGLWWIEVKKPTGRLSHQQMSEIEELLRRGQRVKVLVSMEEVDNFLEELACTSY</sequence>
<dbReference type="InterPro" id="IPR011856">
    <property type="entry name" value="tRNA_endonuc-like_dom_sf"/>
</dbReference>